<evidence type="ECO:0000313" key="5">
    <source>
        <dbReference type="Proteomes" id="UP000694501"/>
    </source>
</evidence>
<dbReference type="Pfam" id="PF07811">
    <property type="entry name" value="TadE"/>
    <property type="match status" value="2"/>
</dbReference>
<sequence>MVSPGGRLDGGLVGVAGGRLCSRGLVGSGFGGGSVVGSGHGRGTLYGAEVDPRDDGRDPQRGGDGDLSVGSVLGEGGTVGEPAADRLAPGRRRALAGVLGGRTGGGARCSAGLDRGVGDQAELDPGEGDEQQQRQEADELDGRLPPVAAPTTRTGRGAGTGRRARTRPAARTRPSARTRRRGGDRGQAAIEFIGFLPLLLLIALAGVQLGLVAYTAVQSGTAARAAAGEPDRGQATVEFLGMLPLILLVLVLCWQFVLVGYTFVLAGNAADKGARAAGGGPARGSTQGVRRVYAGVRGSGEEHGPRAAGARRRGQLPARRPPRGADVFARRAAFGFRSHRVETARPRAVSNFRARAGRLIPRPPRGRRRCR</sequence>
<keyword evidence="2" id="KW-0812">Transmembrane</keyword>
<organism evidence="4 5">
    <name type="scientific">Streptomyces tardus</name>
    <dbReference type="NCBI Taxonomy" id="2780544"/>
    <lineage>
        <taxon>Bacteria</taxon>
        <taxon>Bacillati</taxon>
        <taxon>Actinomycetota</taxon>
        <taxon>Actinomycetes</taxon>
        <taxon>Kitasatosporales</taxon>
        <taxon>Streptomycetaceae</taxon>
        <taxon>Streptomyces</taxon>
    </lineage>
</organism>
<feature type="compositionally biased region" description="Basic and acidic residues" evidence="1">
    <location>
        <begin position="131"/>
        <end position="142"/>
    </location>
</feature>
<dbReference type="Proteomes" id="UP000694501">
    <property type="component" value="Unassembled WGS sequence"/>
</dbReference>
<evidence type="ECO:0000256" key="2">
    <source>
        <dbReference type="SAM" id="Phobius"/>
    </source>
</evidence>
<feature type="compositionally biased region" description="Basic and acidic residues" evidence="1">
    <location>
        <begin position="50"/>
        <end position="64"/>
    </location>
</feature>
<feature type="transmembrane region" description="Helical" evidence="2">
    <location>
        <begin position="239"/>
        <end position="266"/>
    </location>
</feature>
<feature type="region of interest" description="Disordered" evidence="1">
    <location>
        <begin position="34"/>
        <end position="183"/>
    </location>
</feature>
<keyword evidence="2" id="KW-1133">Transmembrane helix</keyword>
<accession>A0A949JM07</accession>
<dbReference type="EMBL" id="JAELVF020000001">
    <property type="protein sequence ID" value="MBU7596620.1"/>
    <property type="molecule type" value="Genomic_DNA"/>
</dbReference>
<protein>
    <submittedName>
        <fullName evidence="4">Pilus assembly protein</fullName>
    </submittedName>
</protein>
<keyword evidence="5" id="KW-1185">Reference proteome</keyword>
<feature type="compositionally biased region" description="Acidic residues" evidence="1">
    <location>
        <begin position="121"/>
        <end position="130"/>
    </location>
</feature>
<gene>
    <name evidence="4" type="ORF">JGS22_002940</name>
</gene>
<reference evidence="4" key="1">
    <citation type="submission" date="2021-06" db="EMBL/GenBank/DDBJ databases">
        <title>Sequencing of actinobacteria type strains.</title>
        <authorList>
            <person name="Nguyen G.-S."/>
            <person name="Wentzel A."/>
        </authorList>
    </citation>
    <scope>NUCLEOTIDE SEQUENCE</scope>
    <source>
        <strain evidence="4">P38-E01</strain>
    </source>
</reference>
<feature type="domain" description="TadE-like" evidence="3">
    <location>
        <begin position="186"/>
        <end position="227"/>
    </location>
</feature>
<name>A0A949JM07_9ACTN</name>
<evidence type="ECO:0000259" key="3">
    <source>
        <dbReference type="Pfam" id="PF07811"/>
    </source>
</evidence>
<feature type="compositionally biased region" description="Gly residues" evidence="1">
    <location>
        <begin position="34"/>
        <end position="44"/>
    </location>
</feature>
<proteinExistence type="predicted"/>
<comment type="caution">
    <text evidence="4">The sequence shown here is derived from an EMBL/GenBank/DDBJ whole genome shotgun (WGS) entry which is preliminary data.</text>
</comment>
<dbReference type="AlphaFoldDB" id="A0A949JM07"/>
<feature type="region of interest" description="Disordered" evidence="1">
    <location>
        <begin position="298"/>
        <end position="322"/>
    </location>
</feature>
<dbReference type="InterPro" id="IPR012495">
    <property type="entry name" value="TadE-like_dom"/>
</dbReference>
<evidence type="ECO:0000313" key="4">
    <source>
        <dbReference type="EMBL" id="MBU7596620.1"/>
    </source>
</evidence>
<feature type="transmembrane region" description="Helical" evidence="2">
    <location>
        <begin position="189"/>
        <end position="214"/>
    </location>
</feature>
<evidence type="ECO:0000256" key="1">
    <source>
        <dbReference type="SAM" id="MobiDB-lite"/>
    </source>
</evidence>
<keyword evidence="2" id="KW-0472">Membrane</keyword>
<feature type="compositionally biased region" description="Gly residues" evidence="1">
    <location>
        <begin position="98"/>
        <end position="107"/>
    </location>
</feature>
<feature type="domain" description="TadE-like" evidence="3">
    <location>
        <begin position="233"/>
        <end position="275"/>
    </location>
</feature>
<feature type="compositionally biased region" description="Basic residues" evidence="1">
    <location>
        <begin position="162"/>
        <end position="182"/>
    </location>
</feature>